<name>A0A9W9ARJ1_9AGAR</name>
<reference evidence="2" key="1">
    <citation type="submission" date="2022-08" db="EMBL/GenBank/DDBJ databases">
        <authorList>
            <consortium name="DOE Joint Genome Institute"/>
            <person name="Min B."/>
            <person name="Riley R."/>
            <person name="Sierra-Patev S."/>
            <person name="Naranjo-Ortiz M."/>
            <person name="Looney B."/>
            <person name="Konkel Z."/>
            <person name="Slot J.C."/>
            <person name="Sakamoto Y."/>
            <person name="Steenwyk J.L."/>
            <person name="Rokas A."/>
            <person name="Carro J."/>
            <person name="Camarero S."/>
            <person name="Ferreira P."/>
            <person name="Molpeceres G."/>
            <person name="Ruiz-Duenas F.J."/>
            <person name="Serrano A."/>
            <person name="Henrissat B."/>
            <person name="Drula E."/>
            <person name="Hughes K.W."/>
            <person name="Mata J.L."/>
            <person name="Ishikawa N.K."/>
            <person name="Vargas-Isla R."/>
            <person name="Ushijima S."/>
            <person name="Smith C.A."/>
            <person name="Ahrendt S."/>
            <person name="Andreopoulos W."/>
            <person name="He G."/>
            <person name="Labutti K."/>
            <person name="Lipzen A."/>
            <person name="Ng V."/>
            <person name="Sandor L."/>
            <person name="Barry K."/>
            <person name="Martinez A.T."/>
            <person name="Xiao Y."/>
            <person name="Gibbons J.G."/>
            <person name="Terashima K."/>
            <person name="Hibbett D.S."/>
            <person name="Grigoriev I.V."/>
        </authorList>
    </citation>
    <scope>NUCLEOTIDE SEQUENCE</scope>
    <source>
        <strain evidence="2">Sp2 HRB7682 ss15</strain>
    </source>
</reference>
<evidence type="ECO:0000313" key="2">
    <source>
        <dbReference type="EMBL" id="KAJ4488955.1"/>
    </source>
</evidence>
<comment type="caution">
    <text evidence="2">The sequence shown here is derived from an EMBL/GenBank/DDBJ whole genome shotgun (WGS) entry which is preliminary data.</text>
</comment>
<accession>A0A9W9ARJ1</accession>
<evidence type="ECO:0000256" key="1">
    <source>
        <dbReference type="SAM" id="MobiDB-lite"/>
    </source>
</evidence>
<dbReference type="AlphaFoldDB" id="A0A9W9ARJ1"/>
<feature type="region of interest" description="Disordered" evidence="1">
    <location>
        <begin position="225"/>
        <end position="256"/>
    </location>
</feature>
<protein>
    <submittedName>
        <fullName evidence="2">Uncharacterized protein</fullName>
    </submittedName>
</protein>
<reference evidence="2" key="2">
    <citation type="journal article" date="2023" name="Proc. Natl. Acad. Sci. U.S.A.">
        <title>A global phylogenomic analysis of the shiitake genus Lentinula.</title>
        <authorList>
            <person name="Sierra-Patev S."/>
            <person name="Min B."/>
            <person name="Naranjo-Ortiz M."/>
            <person name="Looney B."/>
            <person name="Konkel Z."/>
            <person name="Slot J.C."/>
            <person name="Sakamoto Y."/>
            <person name="Steenwyk J.L."/>
            <person name="Rokas A."/>
            <person name="Carro J."/>
            <person name="Camarero S."/>
            <person name="Ferreira P."/>
            <person name="Molpeceres G."/>
            <person name="Ruiz-Duenas F.J."/>
            <person name="Serrano A."/>
            <person name="Henrissat B."/>
            <person name="Drula E."/>
            <person name="Hughes K.W."/>
            <person name="Mata J.L."/>
            <person name="Ishikawa N.K."/>
            <person name="Vargas-Isla R."/>
            <person name="Ushijima S."/>
            <person name="Smith C.A."/>
            <person name="Donoghue J."/>
            <person name="Ahrendt S."/>
            <person name="Andreopoulos W."/>
            <person name="He G."/>
            <person name="LaButti K."/>
            <person name="Lipzen A."/>
            <person name="Ng V."/>
            <person name="Riley R."/>
            <person name="Sandor L."/>
            <person name="Barry K."/>
            <person name="Martinez A.T."/>
            <person name="Xiao Y."/>
            <person name="Gibbons J.G."/>
            <person name="Terashima K."/>
            <person name="Grigoriev I.V."/>
            <person name="Hibbett D."/>
        </authorList>
    </citation>
    <scope>NUCLEOTIDE SEQUENCE</scope>
    <source>
        <strain evidence="2">Sp2 HRB7682 ss15</strain>
    </source>
</reference>
<organism evidence="2 3">
    <name type="scientific">Lentinula lateritia</name>
    <dbReference type="NCBI Taxonomy" id="40482"/>
    <lineage>
        <taxon>Eukaryota</taxon>
        <taxon>Fungi</taxon>
        <taxon>Dikarya</taxon>
        <taxon>Basidiomycota</taxon>
        <taxon>Agaricomycotina</taxon>
        <taxon>Agaricomycetes</taxon>
        <taxon>Agaricomycetidae</taxon>
        <taxon>Agaricales</taxon>
        <taxon>Marasmiineae</taxon>
        <taxon>Omphalotaceae</taxon>
        <taxon>Lentinula</taxon>
    </lineage>
</organism>
<gene>
    <name evidence="2" type="ORF">C8J55DRAFT_487141</name>
</gene>
<dbReference type="EMBL" id="JANVFS010000008">
    <property type="protein sequence ID" value="KAJ4488955.1"/>
    <property type="molecule type" value="Genomic_DNA"/>
</dbReference>
<sequence length="496" mass="54312">MTTHVNESGNIELCSGKYGPRVKPGVALSPKDLDDLYEEARRHAKTRSTEDIENVREIIADAFPSRMHRDWFCLEKLVHLGLSLEARDELDETVPPTFPFLDALRRKFCGHYWAQVHAGWCDELRMSVGGVGCFDEYLSQVEGCNNCLKGVGNYFTPVQLLTILACGITPTLTVILSEQGVVINESIAYKDWIASCHDLEVRFKSCLMSADRNGRRGNFVSFGQNNTSSGNNVPLHKHTATSKPATHPSKCTTTDTSTSGPFYMRAFSKMPEAMQKEQRELLGQINVCVKCRTVWGTCTSNLDKCAGATLTVPWCPLTKEMVDWAVAAHKSTGRPILYNVILKQANSTVPVASVHGTPLDNISQYVEVGSSCPPPVAAAIYGSRTLSHIARNGELFGSFVGPSFKRLGSLVPLATWAVAPVVGQCCLTRDDEDEALDWSEGSISPSPRARQNSVDANLSNELITTVTESGIEDAQTPTLSPPTNVCHYVRGFTSNF</sequence>
<feature type="compositionally biased region" description="Polar residues" evidence="1">
    <location>
        <begin position="241"/>
        <end position="256"/>
    </location>
</feature>
<proteinExistence type="predicted"/>
<evidence type="ECO:0000313" key="3">
    <source>
        <dbReference type="Proteomes" id="UP001150238"/>
    </source>
</evidence>
<dbReference type="Proteomes" id="UP001150238">
    <property type="component" value="Unassembled WGS sequence"/>
</dbReference>